<evidence type="ECO:0000313" key="1">
    <source>
        <dbReference type="EMBL" id="MBT1174681.1"/>
    </source>
</evidence>
<accession>A0ABS5UUC5</accession>
<name>A0ABS5UUC5_9BIFI</name>
<dbReference type="Proteomes" id="UP000711736">
    <property type="component" value="Unassembled WGS sequence"/>
</dbReference>
<keyword evidence="2" id="KW-1185">Reference proteome</keyword>
<organism evidence="1 2">
    <name type="scientific">Bifidobacterium colobi</name>
    <dbReference type="NCBI Taxonomy" id="2809026"/>
    <lineage>
        <taxon>Bacteria</taxon>
        <taxon>Bacillati</taxon>
        <taxon>Actinomycetota</taxon>
        <taxon>Actinomycetes</taxon>
        <taxon>Bifidobacteriales</taxon>
        <taxon>Bifidobacteriaceae</taxon>
        <taxon>Bifidobacterium</taxon>
    </lineage>
</organism>
<reference evidence="1 2" key="1">
    <citation type="journal article" date="2021" name="Environ. Microbiol.">
        <title>Genetic insights into the dark matter of the mammalian gut microbiota through targeted genome reconstruction.</title>
        <authorList>
            <person name="Lugli G.A."/>
            <person name="Alessandri G."/>
            <person name="Milani C."/>
            <person name="Viappiani A."/>
            <person name="Fontana F."/>
            <person name="Tarracchini C."/>
            <person name="Mancabelli L."/>
            <person name="Argentini C."/>
            <person name="Ruiz L."/>
            <person name="Margolles A."/>
            <person name="van Sinderen D."/>
            <person name="Turroni F."/>
            <person name="Ventura M."/>
        </authorList>
    </citation>
    <scope>NUCLEOTIDE SEQUENCE [LARGE SCALE GENOMIC DNA]</scope>
    <source>
        <strain evidence="1 2">LC6</strain>
    </source>
</reference>
<evidence type="ECO:0000313" key="2">
    <source>
        <dbReference type="Proteomes" id="UP000711736"/>
    </source>
</evidence>
<protein>
    <submittedName>
        <fullName evidence="1">CTP synthase</fullName>
    </submittedName>
</protein>
<comment type="caution">
    <text evidence="1">The sequence shown here is derived from an EMBL/GenBank/DDBJ whole genome shotgun (WGS) entry which is preliminary data.</text>
</comment>
<gene>
    <name evidence="1" type="ORF">JS530_04045</name>
</gene>
<sequence>MPFDHGIMRTHHALDQLINDAERNLRCLYSTSNTIKQAMLIRLRNGYLTRPFRNAYARTDYWKSLNPAEQSRHIIRTLSQQFPNRVFAGLSAAAILQLDYSWSLHRDNTVFIAQKTGTSARTYSGIQRISTSTSAIASMLHYRTSTGVGAVFLDLPPESPRIAEITIGGRKPEITNIVPITSPAQTLVDCGLQFSFTQALPMFDSAARNKLVTSDQIIEICDQSRIDCSSVLRLVHYMNPLSENGGESLCRAIIIEAGFVVPDLQHVFVNPDAPWKEYRVDFVWHTPSGRIIVLEFDGTAKYVDPSMTHRQGIQDVVHSEREREDNIRKAGVNTIVRTTYDEVRQKTPLINKLLEAGAPMTIMNPFTERAADSNWPDA</sequence>
<dbReference type="EMBL" id="JAFEJU010000002">
    <property type="protein sequence ID" value="MBT1174681.1"/>
    <property type="molecule type" value="Genomic_DNA"/>
</dbReference>
<proteinExistence type="predicted"/>